<proteinExistence type="inferred from homology"/>
<keyword evidence="9" id="KW-1185">Reference proteome</keyword>
<dbReference type="Gene3D" id="3.20.20.300">
    <property type="entry name" value="Glycoside hydrolase, family 3, N-terminal domain"/>
    <property type="match status" value="1"/>
</dbReference>
<dbReference type="PANTHER" id="PTHR30480:SF13">
    <property type="entry name" value="BETA-HEXOSAMINIDASE"/>
    <property type="match status" value="1"/>
</dbReference>
<dbReference type="InterPro" id="IPR001764">
    <property type="entry name" value="Glyco_hydro_3_N"/>
</dbReference>
<comment type="similarity">
    <text evidence="2">Belongs to the glycosyl hydrolase 3 family.</text>
</comment>
<dbReference type="InterPro" id="IPR036962">
    <property type="entry name" value="Glyco_hydro_3_N_sf"/>
</dbReference>
<comment type="catalytic activity">
    <reaction evidence="1">
        <text>Hydrolysis of terminal non-reducing N-acetyl-D-hexosamine residues in N-acetyl-beta-D-hexosaminides.</text>
        <dbReference type="EC" id="3.2.1.52"/>
    </reaction>
</comment>
<sequence length="435" mass="44961">MHMMHRPSYGHGRHARTRARFAIAFVIAMSMMLTTAGCAGRSASSSDTGSSRSPVASQNATTSQSPSGTGSAKASDESGGDSGDRTDSAEYLAGRLVSGMSVEEKAGQLMMVPLFSGNAPSTLRETIVRDHVGSVLLIGNWSNGVSATADATSTLRGYAPKDRGLLICTDQEGGQVQHLSGQGFSEIPSAVEQGRMSGPALRRSARSWGEQLAQAGVNVDLAPVADTVTTPSRAGNAPIGALNRDFGLNPAGNGDHAAAFVDGMRDAGIMTAVKHFPGLGGVTGNTDFTAKGIVDSSTTLRGGSDDPIEGFRRAIAAKPDMVMMSLATYAAIDGSSPAAFSSRIMNGYLRKTLGYEGVVTSDSMSAEALGTIPVRELGVRFVSAGGDLICIGDEGDVTPILQGLLERARSDAGFARQVDRAATRVMTLKIRAGLA</sequence>
<evidence type="ECO:0000313" key="9">
    <source>
        <dbReference type="Proteomes" id="UP000235050"/>
    </source>
</evidence>
<feature type="compositionally biased region" description="Polar residues" evidence="6">
    <location>
        <begin position="54"/>
        <end position="72"/>
    </location>
</feature>
<dbReference type="Pfam" id="PF00933">
    <property type="entry name" value="Glyco_hydro_3"/>
    <property type="match status" value="1"/>
</dbReference>
<feature type="domain" description="Glycoside hydrolase family 3 N-terminal" evidence="7">
    <location>
        <begin position="102"/>
        <end position="428"/>
    </location>
</feature>
<keyword evidence="4" id="KW-0378">Hydrolase</keyword>
<dbReference type="InterPro" id="IPR050226">
    <property type="entry name" value="NagZ_Beta-hexosaminidase"/>
</dbReference>
<keyword evidence="5" id="KW-0326">Glycosidase</keyword>
<protein>
    <recommendedName>
        <fullName evidence="3">beta-N-acetylhexosaminidase</fullName>
        <ecNumber evidence="3">3.2.1.52</ecNumber>
    </recommendedName>
</protein>
<gene>
    <name evidence="8" type="ORF">Uis1B_1383</name>
</gene>
<evidence type="ECO:0000256" key="4">
    <source>
        <dbReference type="ARBA" id="ARBA00022801"/>
    </source>
</evidence>
<evidence type="ECO:0000256" key="1">
    <source>
        <dbReference type="ARBA" id="ARBA00001231"/>
    </source>
</evidence>
<dbReference type="EMBL" id="NMWU01000024">
    <property type="protein sequence ID" value="PLS30801.1"/>
    <property type="molecule type" value="Genomic_DNA"/>
</dbReference>
<accession>A0A2N5J9F3</accession>
<feature type="region of interest" description="Disordered" evidence="6">
    <location>
        <begin position="39"/>
        <end position="87"/>
    </location>
</feature>
<comment type="caution">
    <text evidence="8">The sequence shown here is derived from an EMBL/GenBank/DDBJ whole genome shotgun (WGS) entry which is preliminary data.</text>
</comment>
<evidence type="ECO:0000256" key="5">
    <source>
        <dbReference type="ARBA" id="ARBA00023295"/>
    </source>
</evidence>
<evidence type="ECO:0000256" key="3">
    <source>
        <dbReference type="ARBA" id="ARBA00012663"/>
    </source>
</evidence>
<evidence type="ECO:0000256" key="2">
    <source>
        <dbReference type="ARBA" id="ARBA00005336"/>
    </source>
</evidence>
<dbReference type="PANTHER" id="PTHR30480">
    <property type="entry name" value="BETA-HEXOSAMINIDASE-RELATED"/>
    <property type="match status" value="1"/>
</dbReference>
<dbReference type="SUPFAM" id="SSF51445">
    <property type="entry name" value="(Trans)glycosidases"/>
    <property type="match status" value="1"/>
</dbReference>
<dbReference type="AlphaFoldDB" id="A0A2N5J9F3"/>
<feature type="compositionally biased region" description="Low complexity" evidence="6">
    <location>
        <begin position="39"/>
        <end position="53"/>
    </location>
</feature>
<evidence type="ECO:0000256" key="6">
    <source>
        <dbReference type="SAM" id="MobiDB-lite"/>
    </source>
</evidence>
<evidence type="ECO:0000313" key="8">
    <source>
        <dbReference type="EMBL" id="PLS30801.1"/>
    </source>
</evidence>
<dbReference type="GO" id="GO:0009254">
    <property type="term" value="P:peptidoglycan turnover"/>
    <property type="evidence" value="ECO:0007669"/>
    <property type="project" value="TreeGrafter"/>
</dbReference>
<reference evidence="8 9" key="1">
    <citation type="submission" date="2017-07" db="EMBL/GenBank/DDBJ databases">
        <title>Bifidobacterium novel species.</title>
        <authorList>
            <person name="Lugli G.A."/>
            <person name="Milani C."/>
            <person name="Duranti S."/>
            <person name="Mangifesta M."/>
        </authorList>
    </citation>
    <scope>NUCLEOTIDE SEQUENCE [LARGE SCALE GENOMIC DNA]</scope>
    <source>
        <strain evidence="9">Uis1B</strain>
    </source>
</reference>
<dbReference type="InterPro" id="IPR017853">
    <property type="entry name" value="GH"/>
</dbReference>
<dbReference type="GO" id="GO:0005975">
    <property type="term" value="P:carbohydrate metabolic process"/>
    <property type="evidence" value="ECO:0007669"/>
    <property type="project" value="InterPro"/>
</dbReference>
<dbReference type="EC" id="3.2.1.52" evidence="3"/>
<dbReference type="Proteomes" id="UP000235050">
    <property type="component" value="Unassembled WGS sequence"/>
</dbReference>
<name>A0A2N5J9F3_9BIFI</name>
<evidence type="ECO:0000259" key="7">
    <source>
        <dbReference type="Pfam" id="PF00933"/>
    </source>
</evidence>
<organism evidence="8 9">
    <name type="scientific">Bifidobacterium margollesii</name>
    <dbReference type="NCBI Taxonomy" id="2020964"/>
    <lineage>
        <taxon>Bacteria</taxon>
        <taxon>Bacillati</taxon>
        <taxon>Actinomycetota</taxon>
        <taxon>Actinomycetes</taxon>
        <taxon>Bifidobacteriales</taxon>
        <taxon>Bifidobacteriaceae</taxon>
        <taxon>Bifidobacterium</taxon>
    </lineage>
</organism>
<dbReference type="GO" id="GO:0004563">
    <property type="term" value="F:beta-N-acetylhexosaminidase activity"/>
    <property type="evidence" value="ECO:0007669"/>
    <property type="project" value="UniProtKB-EC"/>
</dbReference>